<evidence type="ECO:0000256" key="3">
    <source>
        <dbReference type="ARBA" id="ARBA00022723"/>
    </source>
</evidence>
<reference evidence="16" key="1">
    <citation type="submission" date="2016-04" db="EMBL/GenBank/DDBJ databases">
        <title>Cephalotus genome sequencing.</title>
        <authorList>
            <person name="Fukushima K."/>
            <person name="Hasebe M."/>
            <person name="Fang X."/>
        </authorList>
    </citation>
    <scope>NUCLEOTIDE SEQUENCE [LARGE SCALE GENOMIC DNA]</scope>
    <source>
        <strain evidence="16">cv. St1</strain>
    </source>
</reference>
<keyword evidence="5 12" id="KW-0378">Hydrolase</keyword>
<gene>
    <name evidence="15" type="ORF">CFOL_v3_32647</name>
</gene>
<evidence type="ECO:0000313" key="16">
    <source>
        <dbReference type="Proteomes" id="UP000187406"/>
    </source>
</evidence>
<evidence type="ECO:0000256" key="10">
    <source>
        <dbReference type="ARBA" id="ARBA00048336"/>
    </source>
</evidence>
<dbReference type="PANTHER" id="PTHR14732">
    <property type="entry name" value="RNA POLYMERASE II SUBUNIT B1 CTD PHOSPHATASE RPAP2-RELATED"/>
    <property type="match status" value="1"/>
</dbReference>
<evidence type="ECO:0000256" key="2">
    <source>
        <dbReference type="ARBA" id="ARBA00005676"/>
    </source>
</evidence>
<organism evidence="15 16">
    <name type="scientific">Cephalotus follicularis</name>
    <name type="common">Albany pitcher plant</name>
    <dbReference type="NCBI Taxonomy" id="3775"/>
    <lineage>
        <taxon>Eukaryota</taxon>
        <taxon>Viridiplantae</taxon>
        <taxon>Streptophyta</taxon>
        <taxon>Embryophyta</taxon>
        <taxon>Tracheophyta</taxon>
        <taxon>Spermatophyta</taxon>
        <taxon>Magnoliopsida</taxon>
        <taxon>eudicotyledons</taxon>
        <taxon>Gunneridae</taxon>
        <taxon>Pentapetalae</taxon>
        <taxon>rosids</taxon>
        <taxon>fabids</taxon>
        <taxon>Oxalidales</taxon>
        <taxon>Cephalotaceae</taxon>
        <taxon>Cephalotus</taxon>
    </lineage>
</organism>
<comment type="function">
    <text evidence="12">Putative RNA polymerase II subunit B1 C-terminal domain (CTD) phosphatase involved in RNA polymerase II transcription regulation.</text>
</comment>
<dbReference type="GO" id="GO:0005737">
    <property type="term" value="C:cytoplasm"/>
    <property type="evidence" value="ECO:0007669"/>
    <property type="project" value="TreeGrafter"/>
</dbReference>
<comment type="similarity">
    <text evidence="2 11 12">Belongs to the RPAP2 family.</text>
</comment>
<evidence type="ECO:0000256" key="11">
    <source>
        <dbReference type="PROSITE-ProRule" id="PRU00812"/>
    </source>
</evidence>
<feature type="region of interest" description="Disordered" evidence="13">
    <location>
        <begin position="179"/>
        <end position="204"/>
    </location>
</feature>
<dbReference type="PROSITE" id="PS51479">
    <property type="entry name" value="ZF_RTR1"/>
    <property type="match status" value="1"/>
</dbReference>
<dbReference type="Proteomes" id="UP000187406">
    <property type="component" value="Unassembled WGS sequence"/>
</dbReference>
<dbReference type="InterPro" id="IPR039693">
    <property type="entry name" value="Rtr1/RPAP2"/>
</dbReference>
<name>A0A1Q3D9W1_CEPFO</name>
<sequence length="639" mass="71172">MAAKDGWIAEKDAVYKLQLSLLEGIQNENQLFAAGSLMSCKDYEDVVTERSIVNLCGYPLCRNLLPSDRSRKGRYRISSKEHMVYDLRETYMFCSSNCVVNSRAFAGTLQGERSSALNPEKLNSIMRLFENLSLQSEEDKLGKNRDLRLNIHEKTESNAGDVSLEQWIGPSNAIEGYVPQKKKNYKPSPFKNHREGSNASSRKSISEKNLIINEMDFMSAIILEDEYSISKSSPVNACNTKTEEPKENEIHKDLEDQFANLALLSAPIEKNSDRKSSKPRGKKSKIVEKDKLSNPELPSTSNFCQTGSDTSVAEAEKDFHNVKAATPNDLKTSLKSAGGKKFNRSVTWADQKIDNVGSRDVDDDDNISRFASAEACAVALSQAVEAVASGDSDAMNDVSEAGIIILPRSHNGDEEDRVENVDMLEPEPEPAPVKWPRKPGIPQSDLFDPENSWHDDPPEGFSLTLSPFATMWMALFEWITSSSLAYIYGRDESIYEDYLTVNGREYPRRIVLEDGRSSEIKQTLAACLSRALPGLVSDLRLPIPVSSLEQGMGCLLETMSFLNALPAFSMKQWQLIILLFFEGLSVCSIPELTQHMTNGRMLVQKVLDGARISVDEYEVMKDLMIPLGRAPHFSTESGA</sequence>
<comment type="caution">
    <text evidence="15">The sequence shown here is derived from an EMBL/GenBank/DDBJ whole genome shotgun (WGS) entry which is preliminary data.</text>
</comment>
<feature type="compositionally biased region" description="Polar residues" evidence="13">
    <location>
        <begin position="296"/>
        <end position="311"/>
    </location>
</feature>
<accession>A0A1Q3D9W1</accession>
<keyword evidence="3 12" id="KW-0479">Metal-binding</keyword>
<dbReference type="InParanoid" id="A0A1Q3D9W1"/>
<dbReference type="STRING" id="3775.A0A1Q3D9W1"/>
<evidence type="ECO:0000259" key="14">
    <source>
        <dbReference type="PROSITE" id="PS51479"/>
    </source>
</evidence>
<dbReference type="FunCoup" id="A0A1Q3D9W1">
    <property type="interactions" value="2330"/>
</dbReference>
<comment type="subcellular location">
    <subcellularLocation>
        <location evidence="1 12">Nucleus</location>
    </subcellularLocation>
</comment>
<evidence type="ECO:0000313" key="15">
    <source>
        <dbReference type="EMBL" id="GAV89229.1"/>
    </source>
</evidence>
<evidence type="ECO:0000256" key="4">
    <source>
        <dbReference type="ARBA" id="ARBA00022771"/>
    </source>
</evidence>
<keyword evidence="16" id="KW-1185">Reference proteome</keyword>
<comment type="catalytic activity">
    <reaction evidence="10 12">
        <text>O-phospho-L-threonyl-[protein] + H2O = L-threonyl-[protein] + phosphate</text>
        <dbReference type="Rhea" id="RHEA:47004"/>
        <dbReference type="Rhea" id="RHEA-COMP:11060"/>
        <dbReference type="Rhea" id="RHEA-COMP:11605"/>
        <dbReference type="ChEBI" id="CHEBI:15377"/>
        <dbReference type="ChEBI" id="CHEBI:30013"/>
        <dbReference type="ChEBI" id="CHEBI:43474"/>
        <dbReference type="ChEBI" id="CHEBI:61977"/>
        <dbReference type="EC" id="3.1.3.16"/>
    </reaction>
</comment>
<proteinExistence type="inferred from homology"/>
<evidence type="ECO:0000256" key="9">
    <source>
        <dbReference type="ARBA" id="ARBA00047761"/>
    </source>
</evidence>
<protein>
    <recommendedName>
        <fullName evidence="12">RNA polymerase II subunit B1 CTD phosphatase RPAP2 homolog</fullName>
        <ecNumber evidence="12">3.1.3.16</ecNumber>
    </recommendedName>
</protein>
<dbReference type="GO" id="GO:0043175">
    <property type="term" value="F:RNA polymerase core enzyme binding"/>
    <property type="evidence" value="ECO:0007669"/>
    <property type="project" value="UniProtKB-UniRule"/>
</dbReference>
<dbReference type="GO" id="GO:0008420">
    <property type="term" value="F:RNA polymerase II CTD heptapeptide repeat phosphatase activity"/>
    <property type="evidence" value="ECO:0007669"/>
    <property type="project" value="UniProtKB-UniRule"/>
</dbReference>
<feature type="region of interest" description="Disordered" evidence="13">
    <location>
        <begin position="265"/>
        <end position="311"/>
    </location>
</feature>
<dbReference type="EMBL" id="BDDD01005338">
    <property type="protein sequence ID" value="GAV89229.1"/>
    <property type="molecule type" value="Genomic_DNA"/>
</dbReference>
<dbReference type="GO" id="GO:0008270">
    <property type="term" value="F:zinc ion binding"/>
    <property type="evidence" value="ECO:0007669"/>
    <property type="project" value="UniProtKB-KW"/>
</dbReference>
<dbReference type="GO" id="GO:0005634">
    <property type="term" value="C:nucleus"/>
    <property type="evidence" value="ECO:0007669"/>
    <property type="project" value="UniProtKB-SubCell"/>
</dbReference>
<evidence type="ECO:0000256" key="12">
    <source>
        <dbReference type="RuleBase" id="RU367080"/>
    </source>
</evidence>
<dbReference type="InterPro" id="IPR038534">
    <property type="entry name" value="Rtr1/RPAP2_sf"/>
</dbReference>
<evidence type="ECO:0000256" key="7">
    <source>
        <dbReference type="ARBA" id="ARBA00022912"/>
    </source>
</evidence>
<dbReference type="PANTHER" id="PTHR14732:SF0">
    <property type="entry name" value="RNA POLYMERASE II SUBUNIT B1 CTD PHOSPHATASE RPAP2-RELATED"/>
    <property type="match status" value="1"/>
</dbReference>
<dbReference type="Gene3D" id="1.25.40.820">
    <property type="match status" value="1"/>
</dbReference>
<keyword evidence="7 12" id="KW-0904">Protein phosphatase</keyword>
<dbReference type="InterPro" id="IPR007308">
    <property type="entry name" value="Rtr1/RPAP2_dom"/>
</dbReference>
<dbReference type="AlphaFoldDB" id="A0A1Q3D9W1"/>
<evidence type="ECO:0000256" key="6">
    <source>
        <dbReference type="ARBA" id="ARBA00022833"/>
    </source>
</evidence>
<dbReference type="EC" id="3.1.3.16" evidence="12"/>
<evidence type="ECO:0000256" key="1">
    <source>
        <dbReference type="ARBA" id="ARBA00004123"/>
    </source>
</evidence>
<dbReference type="Pfam" id="PF04181">
    <property type="entry name" value="RPAP2_Rtr1"/>
    <property type="match status" value="1"/>
</dbReference>
<feature type="domain" description="RTR1-type" evidence="14">
    <location>
        <begin position="33"/>
        <end position="118"/>
    </location>
</feature>
<comment type="catalytic activity">
    <reaction evidence="9 12">
        <text>O-phospho-L-seryl-[protein] + H2O = L-seryl-[protein] + phosphate</text>
        <dbReference type="Rhea" id="RHEA:20629"/>
        <dbReference type="Rhea" id="RHEA-COMP:9863"/>
        <dbReference type="Rhea" id="RHEA-COMP:11604"/>
        <dbReference type="ChEBI" id="CHEBI:15377"/>
        <dbReference type="ChEBI" id="CHEBI:29999"/>
        <dbReference type="ChEBI" id="CHEBI:43474"/>
        <dbReference type="ChEBI" id="CHEBI:83421"/>
        <dbReference type="EC" id="3.1.3.16"/>
    </reaction>
</comment>
<keyword evidence="6 12" id="KW-0862">Zinc</keyword>
<keyword evidence="8 12" id="KW-0539">Nucleus</keyword>
<keyword evidence="4 12" id="KW-0863">Zinc-finger</keyword>
<dbReference type="OrthoDB" id="2590500at2759"/>
<evidence type="ECO:0000256" key="13">
    <source>
        <dbReference type="SAM" id="MobiDB-lite"/>
    </source>
</evidence>
<evidence type="ECO:0000256" key="5">
    <source>
        <dbReference type="ARBA" id="ARBA00022801"/>
    </source>
</evidence>
<evidence type="ECO:0000256" key="8">
    <source>
        <dbReference type="ARBA" id="ARBA00023242"/>
    </source>
</evidence>